<accession>A0A2U2PEV4</accession>
<evidence type="ECO:0000313" key="2">
    <source>
        <dbReference type="EMBL" id="PWG79916.1"/>
    </source>
</evidence>
<protein>
    <submittedName>
        <fullName evidence="2">GNAT family N-acetyltransferase</fullName>
    </submittedName>
</protein>
<dbReference type="SUPFAM" id="SSF55729">
    <property type="entry name" value="Acyl-CoA N-acyltransferases (Nat)"/>
    <property type="match status" value="1"/>
</dbReference>
<reference evidence="2 3" key="1">
    <citation type="submission" date="2018-04" db="EMBL/GenBank/DDBJ databases">
        <title>Pedobacter chongqingensis sp. nov., isolated from a rottenly hemp rope.</title>
        <authorList>
            <person name="Cai Y."/>
        </authorList>
    </citation>
    <scope>NUCLEOTIDE SEQUENCE [LARGE SCALE GENOMIC DNA]</scope>
    <source>
        <strain evidence="2 3">FJ4-8</strain>
    </source>
</reference>
<dbReference type="InterPro" id="IPR027365">
    <property type="entry name" value="GNAT_acetyltra_YdfB-like"/>
</dbReference>
<name>A0A2U2PEV4_9SPHI</name>
<organism evidence="2 3">
    <name type="scientific">Pararcticibacter amylolyticus</name>
    <dbReference type="NCBI Taxonomy" id="2173175"/>
    <lineage>
        <taxon>Bacteria</taxon>
        <taxon>Pseudomonadati</taxon>
        <taxon>Bacteroidota</taxon>
        <taxon>Sphingobacteriia</taxon>
        <taxon>Sphingobacteriales</taxon>
        <taxon>Sphingobacteriaceae</taxon>
        <taxon>Pararcticibacter</taxon>
    </lineage>
</organism>
<dbReference type="GO" id="GO:0016747">
    <property type="term" value="F:acyltransferase activity, transferring groups other than amino-acyl groups"/>
    <property type="evidence" value="ECO:0007669"/>
    <property type="project" value="InterPro"/>
</dbReference>
<evidence type="ECO:0000259" key="1">
    <source>
        <dbReference type="PROSITE" id="PS51186"/>
    </source>
</evidence>
<dbReference type="Pfam" id="PF12746">
    <property type="entry name" value="GNAT_acetyltran"/>
    <property type="match status" value="1"/>
</dbReference>
<comment type="caution">
    <text evidence="2">The sequence shown here is derived from an EMBL/GenBank/DDBJ whole genome shotgun (WGS) entry which is preliminary data.</text>
</comment>
<keyword evidence="2" id="KW-0808">Transferase</keyword>
<proteinExistence type="predicted"/>
<dbReference type="PROSITE" id="PS51186">
    <property type="entry name" value="GNAT"/>
    <property type="match status" value="1"/>
</dbReference>
<feature type="domain" description="N-acetyltransferase" evidence="1">
    <location>
        <begin position="163"/>
        <end position="298"/>
    </location>
</feature>
<dbReference type="EMBL" id="QEAS01000011">
    <property type="protein sequence ID" value="PWG79916.1"/>
    <property type="molecule type" value="Genomic_DNA"/>
</dbReference>
<dbReference type="InterPro" id="IPR016181">
    <property type="entry name" value="Acyl_CoA_acyltransferase"/>
</dbReference>
<dbReference type="Gene3D" id="3.40.630.30">
    <property type="match status" value="1"/>
</dbReference>
<dbReference type="AlphaFoldDB" id="A0A2U2PEV4"/>
<dbReference type="PANTHER" id="PTHR31143">
    <property type="match status" value="1"/>
</dbReference>
<keyword evidence="3" id="KW-1185">Reference proteome</keyword>
<sequence>MRPVRNKLIILIVLKIKEKDYDKVALLLDEIPFNTLFARAVTDGIVKGEIYVDSIQSPRTAYIVHPYGMSLLCGDPTNYSFNEKLLYYLLDTNAEYRKRQEWLQVYPLQWEEVLAVLVKDKLVTYSDHLYAGNCERDYLLKETAHSHIIRWNRLNFKFVQPEQPLKPAPLPDGFELKRIDASMLKMAGSVVPQFFWNSYDDFLANGVAFGVVRDGRPVSIAFSAYIKDRNLEIGIETDLHYRGKGFALQSCHALINYCLDNDLTPVWSCRKENTCSLRLAEKLGFHISGMFPYYSLPG</sequence>
<dbReference type="Proteomes" id="UP000245647">
    <property type="component" value="Unassembled WGS sequence"/>
</dbReference>
<dbReference type="InterPro" id="IPR000182">
    <property type="entry name" value="GNAT_dom"/>
</dbReference>
<dbReference type="PANTHER" id="PTHR31143:SF2">
    <property type="entry name" value="FR47-LIKE DOMAIN-CONTAINING PROTEIN-RELATED"/>
    <property type="match status" value="1"/>
</dbReference>
<gene>
    <name evidence="2" type="ORF">DDR33_14035</name>
</gene>
<evidence type="ECO:0000313" key="3">
    <source>
        <dbReference type="Proteomes" id="UP000245647"/>
    </source>
</evidence>